<dbReference type="InterPro" id="IPR005685">
    <property type="entry name" value="IHF_beta"/>
</dbReference>
<keyword evidence="6" id="KW-0804">Transcription</keyword>
<evidence type="ECO:0000256" key="2">
    <source>
        <dbReference type="ARBA" id="ARBA00018700"/>
    </source>
</evidence>
<keyword evidence="4 6" id="KW-0238">DNA-binding</keyword>
<gene>
    <name evidence="8" type="ORF">GFER_10735</name>
</gene>
<accession>A0A0C2HP10</accession>
<dbReference type="EMBL" id="JWJD01000003">
    <property type="protein sequence ID" value="KIH76625.1"/>
    <property type="molecule type" value="Genomic_DNA"/>
</dbReference>
<feature type="region of interest" description="Disordered" evidence="7">
    <location>
        <begin position="59"/>
        <end position="79"/>
    </location>
</feature>
<dbReference type="AlphaFoldDB" id="A0A0C2HP10"/>
<dbReference type="PANTHER" id="PTHR33175:SF5">
    <property type="entry name" value="INTEGRATION HOST FACTOR SUBUNIT BETA"/>
    <property type="match status" value="1"/>
</dbReference>
<comment type="function">
    <text evidence="6">This protein is one of the two subunits of integration host factor, a specific DNA-binding protein that functions in genetic recombination as well as in transcriptional and translational control.</text>
</comment>
<dbReference type="CDD" id="cd13836">
    <property type="entry name" value="IHF_B"/>
    <property type="match status" value="1"/>
</dbReference>
<dbReference type="Gene3D" id="4.10.520.10">
    <property type="entry name" value="IHF-like DNA-binding proteins"/>
    <property type="match status" value="1"/>
</dbReference>
<keyword evidence="6" id="KW-0233">DNA recombination</keyword>
<dbReference type="PRINTS" id="PR01727">
    <property type="entry name" value="DNABINDINGHU"/>
</dbReference>
<keyword evidence="3 6" id="KW-0810">Translation regulation</keyword>
<comment type="caution">
    <text evidence="8">The sequence shown here is derived from an EMBL/GenBank/DDBJ whole genome shotgun (WGS) entry which is preliminary data.</text>
</comment>
<dbReference type="GO" id="GO:0006417">
    <property type="term" value="P:regulation of translation"/>
    <property type="evidence" value="ECO:0007669"/>
    <property type="project" value="UniProtKB-KW"/>
</dbReference>
<dbReference type="InterPro" id="IPR010992">
    <property type="entry name" value="IHF-like_DNA-bd_dom_sf"/>
</dbReference>
<dbReference type="Proteomes" id="UP000035068">
    <property type="component" value="Unassembled WGS sequence"/>
</dbReference>
<dbReference type="GO" id="GO:0006355">
    <property type="term" value="P:regulation of DNA-templated transcription"/>
    <property type="evidence" value="ECO:0007669"/>
    <property type="project" value="InterPro"/>
</dbReference>
<evidence type="ECO:0000256" key="4">
    <source>
        <dbReference type="ARBA" id="ARBA00023125"/>
    </source>
</evidence>
<evidence type="ECO:0000256" key="3">
    <source>
        <dbReference type="ARBA" id="ARBA00022845"/>
    </source>
</evidence>
<dbReference type="GO" id="GO:0005694">
    <property type="term" value="C:chromosome"/>
    <property type="evidence" value="ECO:0007669"/>
    <property type="project" value="InterPro"/>
</dbReference>
<evidence type="ECO:0000256" key="1">
    <source>
        <dbReference type="ARBA" id="ARBA00010529"/>
    </source>
</evidence>
<dbReference type="GO" id="GO:0030527">
    <property type="term" value="F:structural constituent of chromatin"/>
    <property type="evidence" value="ECO:0007669"/>
    <property type="project" value="InterPro"/>
</dbReference>
<dbReference type="SMART" id="SM00411">
    <property type="entry name" value="BHL"/>
    <property type="match status" value="1"/>
</dbReference>
<comment type="subunit">
    <text evidence="6">Heterodimer of an alpha and a beta chain.</text>
</comment>
<protein>
    <recommendedName>
        <fullName evidence="2 6">Integration host factor subunit beta</fullName>
    </recommendedName>
</protein>
<organism evidence="8 9">
    <name type="scientific">Geoalkalibacter ferrihydriticus DSM 17813</name>
    <dbReference type="NCBI Taxonomy" id="1121915"/>
    <lineage>
        <taxon>Bacteria</taxon>
        <taxon>Pseudomonadati</taxon>
        <taxon>Thermodesulfobacteriota</taxon>
        <taxon>Desulfuromonadia</taxon>
        <taxon>Desulfuromonadales</taxon>
        <taxon>Geoalkalibacteraceae</taxon>
        <taxon>Geoalkalibacter</taxon>
    </lineage>
</organism>
<dbReference type="InterPro" id="IPR000119">
    <property type="entry name" value="Hist_DNA-bd"/>
</dbReference>
<dbReference type="GO" id="GO:0005829">
    <property type="term" value="C:cytosol"/>
    <property type="evidence" value="ECO:0007669"/>
    <property type="project" value="TreeGrafter"/>
</dbReference>
<keyword evidence="9" id="KW-1185">Reference proteome</keyword>
<proteinExistence type="inferred from homology"/>
<keyword evidence="6" id="KW-0805">Transcription regulation</keyword>
<dbReference type="NCBIfam" id="TIGR00988">
    <property type="entry name" value="hip"/>
    <property type="match status" value="1"/>
</dbReference>
<evidence type="ECO:0000256" key="6">
    <source>
        <dbReference type="RuleBase" id="RU003941"/>
    </source>
</evidence>
<reference evidence="8 9" key="1">
    <citation type="submission" date="2014-12" db="EMBL/GenBank/DDBJ databases">
        <title>Genomes of Geoalkalibacter ferrihydriticus and Geoalkalibacter subterraneus, two haloalkaliphilic metal-reducing members of the Geobacteraceae.</title>
        <authorList>
            <person name="Badalamenti J.P."/>
            <person name="Torres C.I."/>
            <person name="Krajmalnik-Brown R."/>
            <person name="Bond D.R."/>
        </authorList>
    </citation>
    <scope>NUCLEOTIDE SEQUENCE [LARGE SCALE GENOMIC DNA]</scope>
    <source>
        <strain evidence="8 9">DSM 17813</strain>
    </source>
</reference>
<dbReference type="GO" id="GO:0003677">
    <property type="term" value="F:DNA binding"/>
    <property type="evidence" value="ECO:0007669"/>
    <property type="project" value="UniProtKB-KW"/>
</dbReference>
<comment type="similarity">
    <text evidence="1 5">Belongs to the bacterial histone-like protein family.</text>
</comment>
<sequence length="96" mass="10680">MTKSELIEQLAVENVALSKKEAELVVNTIFDSISQALIGGDRVEIRGFGSFTIRERDAREARNPKSGDLVKIPPKKTPFFKTGKELRERVNNGSCC</sequence>
<dbReference type="RefSeq" id="WP_040099338.1">
    <property type="nucleotide sequence ID" value="NZ_JWJD01000003.1"/>
</dbReference>
<dbReference type="Pfam" id="PF00216">
    <property type="entry name" value="Bac_DNA_binding"/>
    <property type="match status" value="1"/>
</dbReference>
<evidence type="ECO:0000256" key="7">
    <source>
        <dbReference type="SAM" id="MobiDB-lite"/>
    </source>
</evidence>
<dbReference type="NCBIfam" id="NF001222">
    <property type="entry name" value="PRK00199.1"/>
    <property type="match status" value="1"/>
</dbReference>
<evidence type="ECO:0000313" key="8">
    <source>
        <dbReference type="EMBL" id="KIH76625.1"/>
    </source>
</evidence>
<evidence type="ECO:0000313" key="9">
    <source>
        <dbReference type="Proteomes" id="UP000035068"/>
    </source>
</evidence>
<dbReference type="SUPFAM" id="SSF47729">
    <property type="entry name" value="IHF-like DNA-binding proteins"/>
    <property type="match status" value="1"/>
</dbReference>
<name>A0A0C2HP10_9BACT</name>
<dbReference type="PANTHER" id="PTHR33175">
    <property type="entry name" value="DNA-BINDING PROTEIN HU"/>
    <property type="match status" value="1"/>
</dbReference>
<dbReference type="GO" id="GO:0006310">
    <property type="term" value="P:DNA recombination"/>
    <property type="evidence" value="ECO:0007669"/>
    <property type="project" value="UniProtKB-KW"/>
</dbReference>
<evidence type="ECO:0000256" key="5">
    <source>
        <dbReference type="RuleBase" id="RU003939"/>
    </source>
</evidence>